<accession>A0ABM9AD51</accession>
<feature type="compositionally biased region" description="Polar residues" evidence="1">
    <location>
        <begin position="132"/>
        <end position="143"/>
    </location>
</feature>
<evidence type="ECO:0000256" key="1">
    <source>
        <dbReference type="SAM" id="MobiDB-lite"/>
    </source>
</evidence>
<dbReference type="EMBL" id="CAKLPX010000001">
    <property type="protein sequence ID" value="CAH0991105.1"/>
    <property type="molecule type" value="Genomic_DNA"/>
</dbReference>
<evidence type="ECO:0000313" key="3">
    <source>
        <dbReference type="EMBL" id="CAH0991105.1"/>
    </source>
</evidence>
<name>A0ABM9AD51_9GAMM</name>
<protein>
    <submittedName>
        <fullName evidence="3">Uncharacterized protein</fullName>
    </submittedName>
</protein>
<organism evidence="3 4">
    <name type="scientific">Sinobacterium norvegicum</name>
    <dbReference type="NCBI Taxonomy" id="1641715"/>
    <lineage>
        <taxon>Bacteria</taxon>
        <taxon>Pseudomonadati</taxon>
        <taxon>Pseudomonadota</taxon>
        <taxon>Gammaproteobacteria</taxon>
        <taxon>Cellvibrionales</taxon>
        <taxon>Spongiibacteraceae</taxon>
        <taxon>Sinobacterium</taxon>
    </lineage>
</organism>
<dbReference type="RefSeq" id="WP_237443762.1">
    <property type="nucleotide sequence ID" value="NZ_CAKLPX010000001.1"/>
</dbReference>
<gene>
    <name evidence="3" type="ORF">SIN8267_01206</name>
</gene>
<comment type="caution">
    <text evidence="3">The sequence shown here is derived from an EMBL/GenBank/DDBJ whole genome shotgun (WGS) entry which is preliminary data.</text>
</comment>
<feature type="region of interest" description="Disordered" evidence="1">
    <location>
        <begin position="110"/>
        <end position="143"/>
    </location>
</feature>
<evidence type="ECO:0000313" key="4">
    <source>
        <dbReference type="Proteomes" id="UP000838100"/>
    </source>
</evidence>
<reference evidence="3" key="1">
    <citation type="submission" date="2021-12" db="EMBL/GenBank/DDBJ databases">
        <authorList>
            <person name="Rodrigo-Torres L."/>
            <person name="Arahal R. D."/>
            <person name="Lucena T."/>
        </authorList>
    </citation>
    <scope>NUCLEOTIDE SEQUENCE</scope>
    <source>
        <strain evidence="3">CECT 8267</strain>
    </source>
</reference>
<feature type="chain" id="PRO_5047198028" evidence="2">
    <location>
        <begin position="22"/>
        <end position="143"/>
    </location>
</feature>
<evidence type="ECO:0000256" key="2">
    <source>
        <dbReference type="SAM" id="SignalP"/>
    </source>
</evidence>
<dbReference type="Proteomes" id="UP000838100">
    <property type="component" value="Unassembled WGS sequence"/>
</dbReference>
<keyword evidence="2" id="KW-0732">Signal</keyword>
<feature type="signal peptide" evidence="2">
    <location>
        <begin position="1"/>
        <end position="21"/>
    </location>
</feature>
<sequence length="143" mass="15986">MNKIFSVVLALSAFFTAITAAAENLQQPLSYSGESIQRMDDFHYVAKITLPEPAKARCVAYGKDNAPVAIDSIAVYDEFGIANFVIDPEEGPVQRVDCWVTSTRAGDRETLQQREQALSKKKMMQDYGISPEQLQQLDSQHRD</sequence>
<keyword evidence="4" id="KW-1185">Reference proteome</keyword>
<proteinExistence type="predicted"/>